<proteinExistence type="inferred from homology"/>
<keyword evidence="5" id="KW-0482">Metalloprotease</keyword>
<dbReference type="GO" id="GO:0008237">
    <property type="term" value="F:metallopeptidase activity"/>
    <property type="evidence" value="ECO:0007669"/>
    <property type="project" value="UniProtKB-KW"/>
</dbReference>
<dbReference type="GO" id="GO:0046872">
    <property type="term" value="F:metal ion binding"/>
    <property type="evidence" value="ECO:0007669"/>
    <property type="project" value="UniProtKB-KW"/>
</dbReference>
<protein>
    <submittedName>
        <fullName evidence="9">UPF0758 family protein</fullName>
    </submittedName>
</protein>
<accession>A0A6J4UYB5</accession>
<dbReference type="SUPFAM" id="SSF102712">
    <property type="entry name" value="JAB1/MPN domain"/>
    <property type="match status" value="1"/>
</dbReference>
<dbReference type="InterPro" id="IPR001405">
    <property type="entry name" value="UPF0758"/>
</dbReference>
<feature type="region of interest" description="Disordered" evidence="7">
    <location>
        <begin position="1"/>
        <end position="25"/>
    </location>
</feature>
<keyword evidence="3" id="KW-0378">Hydrolase</keyword>
<dbReference type="AlphaFoldDB" id="A0A6J4UYB5"/>
<dbReference type="GO" id="GO:0006508">
    <property type="term" value="P:proteolysis"/>
    <property type="evidence" value="ECO:0007669"/>
    <property type="project" value="UniProtKB-KW"/>
</dbReference>
<dbReference type="NCBIfam" id="TIGR00608">
    <property type="entry name" value="radc"/>
    <property type="match status" value="1"/>
</dbReference>
<evidence type="ECO:0000256" key="3">
    <source>
        <dbReference type="ARBA" id="ARBA00022801"/>
    </source>
</evidence>
<dbReference type="Pfam" id="PF20582">
    <property type="entry name" value="UPF0758_N"/>
    <property type="match status" value="1"/>
</dbReference>
<gene>
    <name evidence="9" type="ORF">AVDCRST_MAG59-2660</name>
</gene>
<dbReference type="PROSITE" id="PS01302">
    <property type="entry name" value="UPF0758"/>
    <property type="match status" value="1"/>
</dbReference>
<dbReference type="SUPFAM" id="SSF47781">
    <property type="entry name" value="RuvA domain 2-like"/>
    <property type="match status" value="1"/>
</dbReference>
<evidence type="ECO:0000313" key="9">
    <source>
        <dbReference type="EMBL" id="CAA9561911.1"/>
    </source>
</evidence>
<keyword evidence="1" id="KW-0645">Protease</keyword>
<name>A0A6J4UYB5_9BACT</name>
<reference evidence="9" key="1">
    <citation type="submission" date="2020-02" db="EMBL/GenBank/DDBJ databases">
        <authorList>
            <person name="Meier V. D."/>
        </authorList>
    </citation>
    <scope>NUCLEOTIDE SEQUENCE</scope>
    <source>
        <strain evidence="9">AVDCRST_MAG59</strain>
    </source>
</reference>
<dbReference type="InterPro" id="IPR046778">
    <property type="entry name" value="UPF0758_N"/>
</dbReference>
<dbReference type="NCBIfam" id="NF000642">
    <property type="entry name" value="PRK00024.1"/>
    <property type="match status" value="1"/>
</dbReference>
<dbReference type="Pfam" id="PF04002">
    <property type="entry name" value="RadC"/>
    <property type="match status" value="1"/>
</dbReference>
<dbReference type="EMBL" id="CADCWF010000167">
    <property type="protein sequence ID" value="CAA9561911.1"/>
    <property type="molecule type" value="Genomic_DNA"/>
</dbReference>
<dbReference type="PANTHER" id="PTHR30471:SF3">
    <property type="entry name" value="UPF0758 PROTEIN YEES-RELATED"/>
    <property type="match status" value="1"/>
</dbReference>
<evidence type="ECO:0000259" key="8">
    <source>
        <dbReference type="PROSITE" id="PS50249"/>
    </source>
</evidence>
<feature type="domain" description="MPN" evidence="8">
    <location>
        <begin position="112"/>
        <end position="234"/>
    </location>
</feature>
<dbReference type="InterPro" id="IPR037518">
    <property type="entry name" value="MPN"/>
</dbReference>
<evidence type="ECO:0000256" key="4">
    <source>
        <dbReference type="ARBA" id="ARBA00022833"/>
    </source>
</evidence>
<dbReference type="PROSITE" id="PS50249">
    <property type="entry name" value="MPN"/>
    <property type="match status" value="1"/>
</dbReference>
<dbReference type="InterPro" id="IPR025657">
    <property type="entry name" value="RadC_JAB"/>
</dbReference>
<dbReference type="InterPro" id="IPR010994">
    <property type="entry name" value="RuvA_2-like"/>
</dbReference>
<dbReference type="Gene3D" id="3.40.140.10">
    <property type="entry name" value="Cytidine Deaminase, domain 2"/>
    <property type="match status" value="1"/>
</dbReference>
<evidence type="ECO:0000256" key="1">
    <source>
        <dbReference type="ARBA" id="ARBA00022670"/>
    </source>
</evidence>
<keyword evidence="2" id="KW-0479">Metal-binding</keyword>
<evidence type="ECO:0000256" key="5">
    <source>
        <dbReference type="ARBA" id="ARBA00023049"/>
    </source>
</evidence>
<evidence type="ECO:0000256" key="6">
    <source>
        <dbReference type="RuleBase" id="RU003797"/>
    </source>
</evidence>
<evidence type="ECO:0000256" key="7">
    <source>
        <dbReference type="SAM" id="MobiDB-lite"/>
    </source>
</evidence>
<evidence type="ECO:0000256" key="2">
    <source>
        <dbReference type="ARBA" id="ARBA00022723"/>
    </source>
</evidence>
<dbReference type="PANTHER" id="PTHR30471">
    <property type="entry name" value="DNA REPAIR PROTEIN RADC"/>
    <property type="match status" value="1"/>
</dbReference>
<organism evidence="9">
    <name type="scientific">uncultured Thermomicrobiales bacterium</name>
    <dbReference type="NCBI Taxonomy" id="1645740"/>
    <lineage>
        <taxon>Bacteria</taxon>
        <taxon>Pseudomonadati</taxon>
        <taxon>Thermomicrobiota</taxon>
        <taxon>Thermomicrobia</taxon>
        <taxon>Thermomicrobiales</taxon>
        <taxon>environmental samples</taxon>
    </lineage>
</organism>
<dbReference type="CDD" id="cd08071">
    <property type="entry name" value="MPN_DUF2466"/>
    <property type="match status" value="1"/>
</dbReference>
<keyword evidence="4" id="KW-0862">Zinc</keyword>
<dbReference type="InterPro" id="IPR020891">
    <property type="entry name" value="UPF0758_CS"/>
</dbReference>
<sequence length="238" mass="25722">MEATTEPKYRLSVKEMAPDERPRERLKLRGPQSLSDGDLLAIILNTGIVGETVTDVSQRVLSQHGGLRGLMQMEVAELARVRGLGDAKAVRLKAALELGRRLATLHPDQKPQVTAPDDVANLLSIEMAALAQEQLRVVLLDTKHRVLGVRTVYQGSVNQAQVRVAEVFRDAVRQNAVALVAVHNHPSGDPTPSAADVALTAELARAGALLDIDLLDHLVIGQGRWVSLRRLGLGFPAS</sequence>
<comment type="similarity">
    <text evidence="6">Belongs to the UPF0758 family.</text>
</comment>